<evidence type="ECO:0000256" key="1">
    <source>
        <dbReference type="SAM" id="Phobius"/>
    </source>
</evidence>
<feature type="transmembrane region" description="Helical" evidence="1">
    <location>
        <begin position="76"/>
        <end position="94"/>
    </location>
</feature>
<dbReference type="Proteomes" id="UP000829925">
    <property type="component" value="Chromosome"/>
</dbReference>
<feature type="transmembrane region" description="Helical" evidence="1">
    <location>
        <begin position="132"/>
        <end position="153"/>
    </location>
</feature>
<dbReference type="RefSeq" id="WP_245095367.1">
    <property type="nucleotide sequence ID" value="NZ_CP095053.1"/>
</dbReference>
<keyword evidence="1" id="KW-0812">Transmembrane</keyword>
<name>A0A8T9T095_9BACT</name>
<dbReference type="KEGG" id="haei:MUN82_04735"/>
<keyword evidence="1" id="KW-1133">Transmembrane helix</keyword>
<feature type="transmembrane region" description="Helical" evidence="1">
    <location>
        <begin position="106"/>
        <end position="125"/>
    </location>
</feature>
<organism evidence="2 3">
    <name type="scientific">Hymenobacter aerilatus</name>
    <dbReference type="NCBI Taxonomy" id="2932251"/>
    <lineage>
        <taxon>Bacteria</taxon>
        <taxon>Pseudomonadati</taxon>
        <taxon>Bacteroidota</taxon>
        <taxon>Cytophagia</taxon>
        <taxon>Cytophagales</taxon>
        <taxon>Hymenobacteraceae</taxon>
        <taxon>Hymenobacter</taxon>
    </lineage>
</organism>
<dbReference type="EMBL" id="CP095053">
    <property type="protein sequence ID" value="UOR06403.1"/>
    <property type="molecule type" value="Genomic_DNA"/>
</dbReference>
<gene>
    <name evidence="2" type="ORF">MUN82_04735</name>
</gene>
<reference evidence="2 3" key="1">
    <citation type="submission" date="2022-04" db="EMBL/GenBank/DDBJ databases">
        <title>Hymenobacter sp. isolated from the air.</title>
        <authorList>
            <person name="Won M."/>
            <person name="Lee C.-M."/>
            <person name="Woen H.-Y."/>
            <person name="Kwon S.-W."/>
        </authorList>
    </citation>
    <scope>NUCLEOTIDE SEQUENCE [LARGE SCALE GENOMIC DNA]</scope>
    <source>
        <strain evidence="3">5413 J-13</strain>
    </source>
</reference>
<keyword evidence="1" id="KW-0472">Membrane</keyword>
<proteinExistence type="predicted"/>
<accession>A0A8T9T095</accession>
<dbReference type="AlphaFoldDB" id="A0A8T9T095"/>
<keyword evidence="3" id="KW-1185">Reference proteome</keyword>
<evidence type="ECO:0000313" key="2">
    <source>
        <dbReference type="EMBL" id="UOR06403.1"/>
    </source>
</evidence>
<evidence type="ECO:0000313" key="3">
    <source>
        <dbReference type="Proteomes" id="UP000829925"/>
    </source>
</evidence>
<protein>
    <submittedName>
        <fullName evidence="2">Uncharacterized protein</fullName>
    </submittedName>
</protein>
<sequence>MGPILENLTIAENGHIVGQVKNQAALRTASTFPLADGRSLTVQLRRVLMSEDLEVLIDGEPVAGSSSHPAERFKQALYTLLLLAAFNGILGIVAEIVDVELFKALGLGYGTVVVGMVYLGLYWWAKNQFSSVALYIAIGILILDFILAVVYATDSQAPNTPGAGVLMRVIFCTLLYKGAQGAKQLKASQTEVDLA</sequence>